<proteinExistence type="predicted"/>
<dbReference type="EMBL" id="KZ996500">
    <property type="protein sequence ID" value="RKO88757.1"/>
    <property type="molecule type" value="Genomic_DNA"/>
</dbReference>
<dbReference type="AlphaFoldDB" id="A0A4V1IR43"/>
<gene>
    <name evidence="1" type="ORF">BDK51DRAFT_39796</name>
</gene>
<accession>A0A4V1IR43</accession>
<keyword evidence="2" id="KW-1185">Reference proteome</keyword>
<reference evidence="2" key="1">
    <citation type="journal article" date="2018" name="Nat. Microbiol.">
        <title>Leveraging single-cell genomics to expand the fungal tree of life.</title>
        <authorList>
            <person name="Ahrendt S.R."/>
            <person name="Quandt C.A."/>
            <person name="Ciobanu D."/>
            <person name="Clum A."/>
            <person name="Salamov A."/>
            <person name="Andreopoulos B."/>
            <person name="Cheng J.F."/>
            <person name="Woyke T."/>
            <person name="Pelin A."/>
            <person name="Henrissat B."/>
            <person name="Reynolds N.K."/>
            <person name="Benny G.L."/>
            <person name="Smith M.E."/>
            <person name="James T.Y."/>
            <person name="Grigoriev I.V."/>
        </authorList>
    </citation>
    <scope>NUCLEOTIDE SEQUENCE [LARGE SCALE GENOMIC DNA]</scope>
</reference>
<sequence>MASGMVTSSGGAVRGISGNINVSLGSNGLSPPILSTTSSGTQYDLLSAILTSVAGPVAGLESDYKWYMASSPSSGHKWYSDLTNLLTLDENRTLTIKGTTANTVLSVCEATSGVVNLVAPATSTSPTFTLPASLPTQARQVLVSVASGNLSFTIVDASSNYVTISGLKNVANPANVTGFIMSSPQFSISVSVTIINTNSSLSTVSLFQLEGVQLFSNAWTLSQSTTGPFSGVIFSILKSGQI</sequence>
<evidence type="ECO:0000313" key="2">
    <source>
        <dbReference type="Proteomes" id="UP000269721"/>
    </source>
</evidence>
<evidence type="ECO:0000313" key="1">
    <source>
        <dbReference type="EMBL" id="RKO88757.1"/>
    </source>
</evidence>
<name>A0A4V1IR43_9FUNG</name>
<dbReference type="Proteomes" id="UP000269721">
    <property type="component" value="Unassembled WGS sequence"/>
</dbReference>
<protein>
    <submittedName>
        <fullName evidence="1">Uncharacterized protein</fullName>
    </submittedName>
</protein>
<organism evidence="1 2">
    <name type="scientific">Blyttiomyces helicus</name>
    <dbReference type="NCBI Taxonomy" id="388810"/>
    <lineage>
        <taxon>Eukaryota</taxon>
        <taxon>Fungi</taxon>
        <taxon>Fungi incertae sedis</taxon>
        <taxon>Chytridiomycota</taxon>
        <taxon>Chytridiomycota incertae sedis</taxon>
        <taxon>Chytridiomycetes</taxon>
        <taxon>Chytridiomycetes incertae sedis</taxon>
        <taxon>Blyttiomyces</taxon>
    </lineage>
</organism>